<accession>A0A0F6AEJ1</accession>
<evidence type="ECO:0000313" key="2">
    <source>
        <dbReference type="EMBL" id="KKE84588.1"/>
    </source>
</evidence>
<gene>
    <name evidence="2" type="ORF">N479_08465</name>
</gene>
<name>A0A0F6AEJ1_9GAMM</name>
<reference evidence="2 3" key="1">
    <citation type="journal article" date="2015" name="BMC Genomics">
        <title>Genome mining reveals unlocked bioactive potential of marine Gram-negative bacteria.</title>
        <authorList>
            <person name="Machado H."/>
            <person name="Sonnenschein E.C."/>
            <person name="Melchiorsen J."/>
            <person name="Gram L."/>
        </authorList>
    </citation>
    <scope>NUCLEOTIDE SEQUENCE [LARGE SCALE GENOMIC DNA]</scope>
    <source>
        <strain evidence="2 3">S4054</strain>
    </source>
</reference>
<evidence type="ECO:0000313" key="3">
    <source>
        <dbReference type="Proteomes" id="UP000033434"/>
    </source>
</evidence>
<comment type="caution">
    <text evidence="2">The sequence shown here is derived from an EMBL/GenBank/DDBJ whole genome shotgun (WGS) entry which is preliminary data.</text>
</comment>
<feature type="signal peptide" evidence="1">
    <location>
        <begin position="1"/>
        <end position="23"/>
    </location>
</feature>
<evidence type="ECO:0000256" key="1">
    <source>
        <dbReference type="SAM" id="SignalP"/>
    </source>
</evidence>
<dbReference type="PATRIC" id="fig|1129367.4.peg.1465"/>
<feature type="chain" id="PRO_5002499723" evidence="1">
    <location>
        <begin position="24"/>
        <end position="200"/>
    </location>
</feature>
<dbReference type="Proteomes" id="UP000033434">
    <property type="component" value="Unassembled WGS sequence"/>
</dbReference>
<protein>
    <submittedName>
        <fullName evidence="2">Uncharacterized protein</fullName>
    </submittedName>
</protein>
<proteinExistence type="predicted"/>
<keyword evidence="1" id="KW-0732">Signal</keyword>
<dbReference type="AlphaFoldDB" id="A0A0F6AEJ1"/>
<dbReference type="RefSeq" id="WP_046355209.1">
    <property type="nucleotide sequence ID" value="NZ_AUXW01000135.1"/>
</dbReference>
<dbReference type="EMBL" id="AUXW01000135">
    <property type="protein sequence ID" value="KKE84588.1"/>
    <property type="molecule type" value="Genomic_DNA"/>
</dbReference>
<organism evidence="2 3">
    <name type="scientific">Pseudoalteromonas luteoviolacea S4054</name>
    <dbReference type="NCBI Taxonomy" id="1129367"/>
    <lineage>
        <taxon>Bacteria</taxon>
        <taxon>Pseudomonadati</taxon>
        <taxon>Pseudomonadota</taxon>
        <taxon>Gammaproteobacteria</taxon>
        <taxon>Alteromonadales</taxon>
        <taxon>Pseudoalteromonadaceae</taxon>
        <taxon>Pseudoalteromonas</taxon>
    </lineage>
</organism>
<sequence length="200" mass="22585">MIKSTLITLLLSSSALLSMHAFSSTIEFAECGENKRENGKEDCVWSDYIGGKQMPPWAVSYNTENGEYNSETVYICRDSGNVLGRAVKGVCYVPWYGREYAHSSNFQVLTMDPNNYEWRVETLRIDIDGNIKRPGKYLVKGSQEGSYPTYVCGVRDGHNIFRTGKLVNGHCWYGAGGREWNYHLSSGRVEVLYYTGYHAG</sequence>